<dbReference type="RefSeq" id="WP_311966474.1">
    <property type="nucleotide sequence ID" value="NZ_WLVL01000021.1"/>
</dbReference>
<dbReference type="HAMAP" id="MF_01464_B">
    <property type="entry name" value="SecF_B"/>
    <property type="match status" value="1"/>
</dbReference>
<dbReference type="GO" id="GO:0006605">
    <property type="term" value="P:protein targeting"/>
    <property type="evidence" value="ECO:0007669"/>
    <property type="project" value="UniProtKB-UniRule"/>
</dbReference>
<name>A0A6I3IXG4_9MICO</name>
<keyword evidence="3 9" id="KW-1003">Cell membrane</keyword>
<proteinExistence type="inferred from homology"/>
<feature type="transmembrane region" description="Helical" evidence="9">
    <location>
        <begin position="175"/>
        <end position="195"/>
    </location>
</feature>
<dbReference type="Pfam" id="PF07549">
    <property type="entry name" value="Sec_GG"/>
    <property type="match status" value="1"/>
</dbReference>
<dbReference type="SUPFAM" id="SSF82866">
    <property type="entry name" value="Multidrug efflux transporter AcrB transmembrane domain"/>
    <property type="match status" value="1"/>
</dbReference>
<organism evidence="12 13">
    <name type="scientific">Arsenicicoccus cauae</name>
    <dbReference type="NCBI Taxonomy" id="2663847"/>
    <lineage>
        <taxon>Bacteria</taxon>
        <taxon>Bacillati</taxon>
        <taxon>Actinomycetota</taxon>
        <taxon>Actinomycetes</taxon>
        <taxon>Micrococcales</taxon>
        <taxon>Intrasporangiaceae</taxon>
        <taxon>Arsenicicoccus</taxon>
    </lineage>
</organism>
<evidence type="ECO:0000256" key="10">
    <source>
        <dbReference type="SAM" id="MobiDB-lite"/>
    </source>
</evidence>
<feature type="domain" description="Protein export membrane protein SecD/SecF C-terminal" evidence="11">
    <location>
        <begin position="124"/>
        <end position="313"/>
    </location>
</feature>
<dbReference type="GO" id="GO:0015450">
    <property type="term" value="F:protein-transporting ATPase activity"/>
    <property type="evidence" value="ECO:0007669"/>
    <property type="project" value="InterPro"/>
</dbReference>
<dbReference type="GO" id="GO:0005886">
    <property type="term" value="C:plasma membrane"/>
    <property type="evidence" value="ECO:0007669"/>
    <property type="project" value="UniProtKB-SubCell"/>
</dbReference>
<evidence type="ECO:0000256" key="6">
    <source>
        <dbReference type="ARBA" id="ARBA00022989"/>
    </source>
</evidence>
<feature type="transmembrane region" description="Helical" evidence="9">
    <location>
        <begin position="26"/>
        <end position="47"/>
    </location>
</feature>
<comment type="caution">
    <text evidence="12">The sequence shown here is derived from an EMBL/GenBank/DDBJ whole genome shotgun (WGS) entry which is preliminary data.</text>
</comment>
<evidence type="ECO:0000256" key="8">
    <source>
        <dbReference type="ARBA" id="ARBA00023136"/>
    </source>
</evidence>
<dbReference type="EMBL" id="WLVL01000021">
    <property type="protein sequence ID" value="MTB71606.1"/>
    <property type="molecule type" value="Genomic_DNA"/>
</dbReference>
<feature type="transmembrane region" description="Helical" evidence="9">
    <location>
        <begin position="201"/>
        <end position="222"/>
    </location>
</feature>
<evidence type="ECO:0000256" key="5">
    <source>
        <dbReference type="ARBA" id="ARBA00022927"/>
    </source>
</evidence>
<comment type="subunit">
    <text evidence="9">Forms a complex with SecD. Part of the essential Sec protein translocation apparatus which comprises SecA, SecYEG and auxiliary proteins SecDF. Other proteins may also be involved.</text>
</comment>
<keyword evidence="8 9" id="KW-0472">Membrane</keyword>
<feature type="region of interest" description="Disordered" evidence="10">
    <location>
        <begin position="348"/>
        <end position="433"/>
    </location>
</feature>
<comment type="function">
    <text evidence="9">Part of the Sec protein translocase complex. Interacts with the SecYEG preprotein conducting channel. SecDF uses the proton motive force (PMF) to complete protein translocation after the ATP-dependent function of SecA.</text>
</comment>
<feature type="compositionally biased region" description="Low complexity" evidence="10">
    <location>
        <begin position="384"/>
        <end position="406"/>
    </location>
</feature>
<dbReference type="GO" id="GO:0065002">
    <property type="term" value="P:intracellular protein transmembrane transport"/>
    <property type="evidence" value="ECO:0007669"/>
    <property type="project" value="UniProtKB-UniRule"/>
</dbReference>
<keyword evidence="4 9" id="KW-0812">Transmembrane</keyword>
<evidence type="ECO:0000256" key="1">
    <source>
        <dbReference type="ARBA" id="ARBA00004651"/>
    </source>
</evidence>
<dbReference type="InterPro" id="IPR022645">
    <property type="entry name" value="SecD/SecF_bac"/>
</dbReference>
<dbReference type="InterPro" id="IPR048634">
    <property type="entry name" value="SecD_SecF_C"/>
</dbReference>
<comment type="subcellular location">
    <subcellularLocation>
        <location evidence="1 9">Cell membrane</location>
        <topology evidence="1 9">Multi-pass membrane protein</topology>
    </subcellularLocation>
</comment>
<feature type="compositionally biased region" description="Basic residues" evidence="10">
    <location>
        <begin position="424"/>
        <end position="433"/>
    </location>
</feature>
<dbReference type="Gene3D" id="1.20.1640.10">
    <property type="entry name" value="Multidrug efflux transporter AcrB transmembrane domain"/>
    <property type="match status" value="1"/>
</dbReference>
<accession>A0A6I3IXG4</accession>
<dbReference type="NCBIfam" id="TIGR00966">
    <property type="entry name" value="transloc_SecF"/>
    <property type="match status" value="1"/>
</dbReference>
<dbReference type="InterPro" id="IPR022646">
    <property type="entry name" value="SecD/SecF_CS"/>
</dbReference>
<keyword evidence="5 9" id="KW-0653">Protein transport</keyword>
<feature type="transmembrane region" description="Helical" evidence="9">
    <location>
        <begin position="288"/>
        <end position="311"/>
    </location>
</feature>
<dbReference type="Proteomes" id="UP000431092">
    <property type="component" value="Unassembled WGS sequence"/>
</dbReference>
<dbReference type="AlphaFoldDB" id="A0A6I3IXG4"/>
<dbReference type="Pfam" id="PF02355">
    <property type="entry name" value="SecD_SecF_C"/>
    <property type="match status" value="1"/>
</dbReference>
<feature type="transmembrane region" description="Helical" evidence="9">
    <location>
        <begin position="149"/>
        <end position="168"/>
    </location>
</feature>
<evidence type="ECO:0000256" key="2">
    <source>
        <dbReference type="ARBA" id="ARBA00022448"/>
    </source>
</evidence>
<evidence type="ECO:0000256" key="4">
    <source>
        <dbReference type="ARBA" id="ARBA00022692"/>
    </source>
</evidence>
<evidence type="ECO:0000256" key="7">
    <source>
        <dbReference type="ARBA" id="ARBA00023010"/>
    </source>
</evidence>
<dbReference type="PRINTS" id="PR01755">
    <property type="entry name" value="SECFTRNLCASE"/>
</dbReference>
<protein>
    <recommendedName>
        <fullName evidence="9">Protein-export membrane protein SecF</fullName>
    </recommendedName>
</protein>
<dbReference type="GO" id="GO:0043952">
    <property type="term" value="P:protein transport by the Sec complex"/>
    <property type="evidence" value="ECO:0007669"/>
    <property type="project" value="UniProtKB-UniRule"/>
</dbReference>
<evidence type="ECO:0000313" key="13">
    <source>
        <dbReference type="Proteomes" id="UP000431092"/>
    </source>
</evidence>
<dbReference type="InterPro" id="IPR022813">
    <property type="entry name" value="SecD/SecF_arch_bac"/>
</dbReference>
<sequence length="433" mass="45753">MSKVADFGNDLYTGRRGLDYVGHRKVWFLLSGLLLAVCIGSLAFSGLNLGLEFRGGSEFRVSSIADTSGFETRAKDTVETAAAKAGEQAGNVTVTKVGNDSIRVQTEKLADAPTQAVSTALGQEFKVGKDQVSSTFVGPSWGQSVSQQALRALLIFFAIVAVVLAFYFRTWKMAAAALIAMLHDMVITVGLYTLLGFEITPATTIGFLTVLAYSLYDTVVVFDKVKENVRAASHTGRQTFSQAANLAVNQTLVRSINTSMMSVIPVTVVLIVGLLVIGPGVLLDLSLVLLVGILVGAYSSVFIATPVLAMLREHEPAMKEQAKRARRYQDSRGGANFSGTLLADLGQHGTHSSMLDPELAPATAPAGVTAGTTRTDAEAGTGGATSATRPAPGATATRRPTHPAAGEGRRPLHPSVTQGGPRNQPRRVPRSKR</sequence>
<evidence type="ECO:0000313" key="12">
    <source>
        <dbReference type="EMBL" id="MTB71606.1"/>
    </source>
</evidence>
<evidence type="ECO:0000256" key="3">
    <source>
        <dbReference type="ARBA" id="ARBA00022475"/>
    </source>
</evidence>
<evidence type="ECO:0000259" key="11">
    <source>
        <dbReference type="Pfam" id="PF02355"/>
    </source>
</evidence>
<dbReference type="PANTHER" id="PTHR30081">
    <property type="entry name" value="PROTEIN-EXPORT MEMBRANE PROTEIN SEC"/>
    <property type="match status" value="1"/>
</dbReference>
<gene>
    <name evidence="9 12" type="primary">secF</name>
    <name evidence="12" type="ORF">GGG17_06405</name>
</gene>
<keyword evidence="6 9" id="KW-1133">Transmembrane helix</keyword>
<reference evidence="12 13" key="1">
    <citation type="submission" date="2019-11" db="EMBL/GenBank/DDBJ databases">
        <title>Whole genome sequencing identifies a novel species of the genus Arsenicicoccus isolated from human blood.</title>
        <authorList>
            <person name="Jeong J.H."/>
            <person name="Kweon O.J."/>
            <person name="Kim H.R."/>
            <person name="Kim T.-H."/>
            <person name="Ha S.-M."/>
            <person name="Lee M.-K."/>
        </authorList>
    </citation>
    <scope>NUCLEOTIDE SEQUENCE [LARGE SCALE GENOMIC DNA]</scope>
    <source>
        <strain evidence="12 13">MKL-02</strain>
    </source>
</reference>
<keyword evidence="13" id="KW-1185">Reference proteome</keyword>
<dbReference type="InterPro" id="IPR005665">
    <property type="entry name" value="SecF_bac"/>
</dbReference>
<dbReference type="PANTHER" id="PTHR30081:SF8">
    <property type="entry name" value="PROTEIN TRANSLOCASE SUBUNIT SECF"/>
    <property type="match status" value="1"/>
</dbReference>
<keyword evidence="7 9" id="KW-0811">Translocation</keyword>
<comment type="similarity">
    <text evidence="9">Belongs to the SecD/SecF family. SecF subfamily.</text>
</comment>
<feature type="transmembrane region" description="Helical" evidence="9">
    <location>
        <begin position="263"/>
        <end position="282"/>
    </location>
</feature>
<feature type="compositionally biased region" description="Low complexity" evidence="10">
    <location>
        <begin position="360"/>
        <end position="374"/>
    </location>
</feature>
<evidence type="ECO:0000256" key="9">
    <source>
        <dbReference type="HAMAP-Rule" id="MF_01464"/>
    </source>
</evidence>
<keyword evidence="2 9" id="KW-0813">Transport</keyword>